<name>A0AAN6X3T8_9PEZI</name>
<reference evidence="4" key="1">
    <citation type="journal article" date="2023" name="Mol. Phylogenet. Evol.">
        <title>Genome-scale phylogeny and comparative genomics of the fungal order Sordariales.</title>
        <authorList>
            <person name="Hensen N."/>
            <person name="Bonometti L."/>
            <person name="Westerberg I."/>
            <person name="Brannstrom I.O."/>
            <person name="Guillou S."/>
            <person name="Cros-Aarteil S."/>
            <person name="Calhoun S."/>
            <person name="Haridas S."/>
            <person name="Kuo A."/>
            <person name="Mondo S."/>
            <person name="Pangilinan J."/>
            <person name="Riley R."/>
            <person name="LaButti K."/>
            <person name="Andreopoulos B."/>
            <person name="Lipzen A."/>
            <person name="Chen C."/>
            <person name="Yan M."/>
            <person name="Daum C."/>
            <person name="Ng V."/>
            <person name="Clum A."/>
            <person name="Steindorff A."/>
            <person name="Ohm R.A."/>
            <person name="Martin F."/>
            <person name="Silar P."/>
            <person name="Natvig D.O."/>
            <person name="Lalanne C."/>
            <person name="Gautier V."/>
            <person name="Ament-Velasquez S.L."/>
            <person name="Kruys A."/>
            <person name="Hutchinson M.I."/>
            <person name="Powell A.J."/>
            <person name="Barry K."/>
            <person name="Miller A.N."/>
            <person name="Grigoriev I.V."/>
            <person name="Debuchy R."/>
            <person name="Gladieux P."/>
            <person name="Hiltunen Thoren M."/>
            <person name="Johannesson H."/>
        </authorList>
    </citation>
    <scope>NUCLEOTIDE SEQUENCE</scope>
    <source>
        <strain evidence="4">PSN309</strain>
    </source>
</reference>
<dbReference type="PANTHER" id="PTHR35186:SF4">
    <property type="entry name" value="PRION-INHIBITION AND PROPAGATION HELO DOMAIN-CONTAINING PROTEIN"/>
    <property type="match status" value="1"/>
</dbReference>
<dbReference type="EMBL" id="MU864355">
    <property type="protein sequence ID" value="KAK4192365.1"/>
    <property type="molecule type" value="Genomic_DNA"/>
</dbReference>
<evidence type="ECO:0000313" key="4">
    <source>
        <dbReference type="EMBL" id="KAK4192365.1"/>
    </source>
</evidence>
<evidence type="ECO:0000256" key="1">
    <source>
        <dbReference type="SAM" id="Coils"/>
    </source>
</evidence>
<dbReference type="PANTHER" id="PTHR35186">
    <property type="entry name" value="ANK_REP_REGION DOMAIN-CONTAINING PROTEIN"/>
    <property type="match status" value="1"/>
</dbReference>
<organism evidence="4 5">
    <name type="scientific">Podospora australis</name>
    <dbReference type="NCBI Taxonomy" id="1536484"/>
    <lineage>
        <taxon>Eukaryota</taxon>
        <taxon>Fungi</taxon>
        <taxon>Dikarya</taxon>
        <taxon>Ascomycota</taxon>
        <taxon>Pezizomycotina</taxon>
        <taxon>Sordariomycetes</taxon>
        <taxon>Sordariomycetidae</taxon>
        <taxon>Sordariales</taxon>
        <taxon>Podosporaceae</taxon>
        <taxon>Podospora</taxon>
    </lineage>
</organism>
<keyword evidence="1" id="KW-0175">Coiled coil</keyword>
<dbReference type="Pfam" id="PF24476">
    <property type="entry name" value="DUF7580"/>
    <property type="match status" value="1"/>
</dbReference>
<reference evidence="4" key="2">
    <citation type="submission" date="2023-05" db="EMBL/GenBank/DDBJ databases">
        <authorList>
            <consortium name="Lawrence Berkeley National Laboratory"/>
            <person name="Steindorff A."/>
            <person name="Hensen N."/>
            <person name="Bonometti L."/>
            <person name="Westerberg I."/>
            <person name="Brannstrom I.O."/>
            <person name="Guillou S."/>
            <person name="Cros-Aarteil S."/>
            <person name="Calhoun S."/>
            <person name="Haridas S."/>
            <person name="Kuo A."/>
            <person name="Mondo S."/>
            <person name="Pangilinan J."/>
            <person name="Riley R."/>
            <person name="Labutti K."/>
            <person name="Andreopoulos B."/>
            <person name="Lipzen A."/>
            <person name="Chen C."/>
            <person name="Yanf M."/>
            <person name="Daum C."/>
            <person name="Ng V."/>
            <person name="Clum A."/>
            <person name="Ohm R."/>
            <person name="Martin F."/>
            <person name="Silar P."/>
            <person name="Natvig D."/>
            <person name="Lalanne C."/>
            <person name="Gautier V."/>
            <person name="Ament-Velasquez S.L."/>
            <person name="Kruys A."/>
            <person name="Hutchinson M.I."/>
            <person name="Powell A.J."/>
            <person name="Barry K."/>
            <person name="Miller A.N."/>
            <person name="Grigoriev I.V."/>
            <person name="Debuchy R."/>
            <person name="Gladieux P."/>
            <person name="Thoren M.H."/>
            <person name="Johannesson H."/>
        </authorList>
    </citation>
    <scope>NUCLEOTIDE SEQUENCE</scope>
    <source>
        <strain evidence="4">PSN309</strain>
    </source>
</reference>
<evidence type="ECO:0000313" key="5">
    <source>
        <dbReference type="Proteomes" id="UP001302126"/>
    </source>
</evidence>
<feature type="region of interest" description="Disordered" evidence="2">
    <location>
        <begin position="263"/>
        <end position="285"/>
    </location>
</feature>
<feature type="domain" description="DUF7580" evidence="3">
    <location>
        <begin position="186"/>
        <end position="442"/>
    </location>
</feature>
<evidence type="ECO:0000259" key="3">
    <source>
        <dbReference type="Pfam" id="PF24476"/>
    </source>
</evidence>
<dbReference type="Proteomes" id="UP001302126">
    <property type="component" value="Unassembled WGS sequence"/>
</dbReference>
<proteinExistence type="predicted"/>
<dbReference type="AlphaFoldDB" id="A0AAN6X3T8"/>
<keyword evidence="5" id="KW-1185">Reference proteome</keyword>
<accession>A0AAN6X3T8</accession>
<feature type="coiled-coil region" evidence="1">
    <location>
        <begin position="31"/>
        <end position="65"/>
    </location>
</feature>
<protein>
    <recommendedName>
        <fullName evidence="3">DUF7580 domain-containing protein</fullName>
    </recommendedName>
</protein>
<evidence type="ECO:0000256" key="2">
    <source>
        <dbReference type="SAM" id="MobiDB-lite"/>
    </source>
</evidence>
<dbReference type="InterPro" id="IPR056002">
    <property type="entry name" value="DUF7580"/>
</dbReference>
<gene>
    <name evidence="4" type="ORF">QBC35DRAFT_247714</name>
</gene>
<comment type="caution">
    <text evidence="4">The sequence shown here is derived from an EMBL/GenBank/DDBJ whole genome shotgun (WGS) entry which is preliminary data.</text>
</comment>
<sequence length="443" mass="50253">MSGFEVAGAILGSIPLLIAILKHYSEGVYVLQRWRNYKRELQFLIRNLENERVRLQDLIEKLLYGLVPPSQLEVMIASPMDGSYWRSEAVQRKVRVRLWEAYDVFEETIREVMAAIDEMTTRLNAQDDGKVSEFRRGIFTLRRSSYQDLLKRITDGIGSLENLTNRNIELEPSRRVRSRLKLVRILRDLSNSLYRALRSSFDCECSHHLGIKLDRRSDVVIMPGDDEETILCGLAFQFAVSSRSKAKTQQVWQELIAKAARLSSATMSPHSPPTPEPPAKRRKKGVRFTFSSSTACSSSTSRVVQTQVNGQPVFPGTSMTTGTHALQHITSKLNPCNLLQRPTGCIEHSGSFGVVIDSQPQADRKYEVSPCLRLNGTVPWTAISLREVLEQQSSSRLMPLCFRDRLRLAVVVSSSVLRFYGTPWPPEVLDSRKVLFTKPEKKI</sequence>